<organism evidence="1 2">
    <name type="scientific">Actinomyces johnsonii F0510</name>
    <dbReference type="NCBI Taxonomy" id="1227262"/>
    <lineage>
        <taxon>Bacteria</taxon>
        <taxon>Bacillati</taxon>
        <taxon>Actinomycetota</taxon>
        <taxon>Actinomycetes</taxon>
        <taxon>Actinomycetales</taxon>
        <taxon>Actinomycetaceae</taxon>
        <taxon>Actinomyces</taxon>
    </lineage>
</organism>
<comment type="caution">
    <text evidence="1">The sequence shown here is derived from an EMBL/GenBank/DDBJ whole genome shotgun (WGS) entry which is preliminary data.</text>
</comment>
<name>U1Q880_9ACTO</name>
<proteinExistence type="predicted"/>
<dbReference type="HOGENOM" id="CLU_3195065_0_0_11"/>
<protein>
    <submittedName>
        <fullName evidence="1">Uncharacterized protein</fullName>
    </submittedName>
</protein>
<gene>
    <name evidence="1" type="ORF">HMPREF1549_01852</name>
</gene>
<sequence length="45" mass="4603">MNGCRSPWVTFSKSAARPVAAPWACPTTLGAVDGSILRPVGASCL</sequence>
<dbReference type="AlphaFoldDB" id="U1Q880"/>
<evidence type="ECO:0000313" key="1">
    <source>
        <dbReference type="EMBL" id="ERH18284.1"/>
    </source>
</evidence>
<dbReference type="Proteomes" id="UP000016498">
    <property type="component" value="Unassembled WGS sequence"/>
</dbReference>
<dbReference type="EMBL" id="AWSD01000199">
    <property type="protein sequence ID" value="ERH18284.1"/>
    <property type="molecule type" value="Genomic_DNA"/>
</dbReference>
<accession>U1Q880</accession>
<evidence type="ECO:0000313" key="2">
    <source>
        <dbReference type="Proteomes" id="UP000016498"/>
    </source>
</evidence>
<reference evidence="1 2" key="1">
    <citation type="submission" date="2013-06" db="EMBL/GenBank/DDBJ databases">
        <authorList>
            <person name="Weinstock G."/>
            <person name="Sodergren E."/>
            <person name="Lobos E.A."/>
            <person name="Fulton L."/>
            <person name="Fulton R."/>
            <person name="Courtney L."/>
            <person name="Fronick C."/>
            <person name="O'Laughlin M."/>
            <person name="Godfrey J."/>
            <person name="Wilson R.M."/>
            <person name="Miner T."/>
            <person name="Farmer C."/>
            <person name="Delehaunty K."/>
            <person name="Cordes M."/>
            <person name="Minx P."/>
            <person name="Tomlinson C."/>
            <person name="Chen J."/>
            <person name="Wollam A."/>
            <person name="Pepin K.H."/>
            <person name="Bhonagiri V."/>
            <person name="Zhang X."/>
            <person name="Warren W."/>
            <person name="Mitreva M."/>
            <person name="Mardis E.R."/>
            <person name="Wilson R.K."/>
        </authorList>
    </citation>
    <scope>NUCLEOTIDE SEQUENCE [LARGE SCALE GENOMIC DNA]</scope>
    <source>
        <strain evidence="1 2">F0510</strain>
    </source>
</reference>